<dbReference type="Proteomes" id="UP001597542">
    <property type="component" value="Unassembled WGS sequence"/>
</dbReference>
<name>A0ABW5HT00_9PSEU</name>
<comment type="caution">
    <text evidence="2">The sequence shown here is derived from an EMBL/GenBank/DDBJ whole genome shotgun (WGS) entry which is preliminary data.</text>
</comment>
<evidence type="ECO:0000256" key="1">
    <source>
        <dbReference type="SAM" id="MobiDB-lite"/>
    </source>
</evidence>
<proteinExistence type="predicted"/>
<dbReference type="Pfam" id="PF17914">
    <property type="entry name" value="HopA1"/>
    <property type="match status" value="1"/>
</dbReference>
<gene>
    <name evidence="2" type="ORF">ACFSUT_07335</name>
</gene>
<reference evidence="3" key="1">
    <citation type="journal article" date="2019" name="Int. J. Syst. Evol. Microbiol.">
        <title>The Global Catalogue of Microorganisms (GCM) 10K type strain sequencing project: providing services to taxonomists for standard genome sequencing and annotation.</title>
        <authorList>
            <consortium name="The Broad Institute Genomics Platform"/>
            <consortium name="The Broad Institute Genome Sequencing Center for Infectious Disease"/>
            <person name="Wu L."/>
            <person name="Ma J."/>
        </authorList>
    </citation>
    <scope>NUCLEOTIDE SEQUENCE [LARGE SCALE GENOMIC DNA]</scope>
    <source>
        <strain evidence="3">CGMCC 4.7638</strain>
    </source>
</reference>
<dbReference type="InterPro" id="IPR040871">
    <property type="entry name" value="HopA1"/>
</dbReference>
<evidence type="ECO:0000313" key="3">
    <source>
        <dbReference type="Proteomes" id="UP001597542"/>
    </source>
</evidence>
<organism evidence="2 3">
    <name type="scientific">Amycolatopsis albidoflavus</name>
    <dbReference type="NCBI Taxonomy" id="102226"/>
    <lineage>
        <taxon>Bacteria</taxon>
        <taxon>Bacillati</taxon>
        <taxon>Actinomycetota</taxon>
        <taxon>Actinomycetes</taxon>
        <taxon>Pseudonocardiales</taxon>
        <taxon>Pseudonocardiaceae</taxon>
        <taxon>Amycolatopsis</taxon>
    </lineage>
</organism>
<protein>
    <submittedName>
        <fullName evidence="2">T3SS effector HopA1 family protein</fullName>
    </submittedName>
</protein>
<accession>A0ABW5HT00</accession>
<evidence type="ECO:0000313" key="2">
    <source>
        <dbReference type="EMBL" id="MFD2480079.1"/>
    </source>
</evidence>
<sequence>MSMALSCPLNLRLAVALDEVSVAPDGCSADVAGTRLTGDDPRDLRGRLANALYELLHAGTAGTNDRARPASKELNRDYGFEQRLAEAVPHADAPVEGLLLAAGDKELIVRTALVTVRVPRGRLVGEDAPTAGSVVQLRLDAARPALSPGFFYVLGSQPRPRRDPTVRRIFVHLTESEGAVRIWRAALAELEAARADYHGKVLSVRADYPRRDALVIYLYGESGPIETALVQRLRGDRALGVATSVLTQRLAPGIAAAWEPVDARPGQQNLSFGQHRCFALAKALVEDALDPAAGTTRAQRVAAEFRLAGIDPMRPDRNLHQDTQTNERELTTTIAVPPSTGEHSTDSGHPIR</sequence>
<keyword evidence="3" id="KW-1185">Reference proteome</keyword>
<dbReference type="RefSeq" id="WP_344286641.1">
    <property type="nucleotide sequence ID" value="NZ_BAAAHV010000027.1"/>
</dbReference>
<feature type="region of interest" description="Disordered" evidence="1">
    <location>
        <begin position="312"/>
        <end position="352"/>
    </location>
</feature>
<dbReference type="EMBL" id="JBHUKQ010000006">
    <property type="protein sequence ID" value="MFD2480079.1"/>
    <property type="molecule type" value="Genomic_DNA"/>
</dbReference>
<feature type="compositionally biased region" description="Basic and acidic residues" evidence="1">
    <location>
        <begin position="313"/>
        <end position="330"/>
    </location>
</feature>